<name>A0A6C0U5N6_9GAMM</name>
<keyword evidence="1" id="KW-0812">Transmembrane</keyword>
<feature type="transmembrane region" description="Helical" evidence="1">
    <location>
        <begin position="6"/>
        <end position="28"/>
    </location>
</feature>
<reference evidence="2 3" key="1">
    <citation type="submission" date="2020-02" db="EMBL/GenBank/DDBJ databases">
        <title>Genome sequencing for Kineobactrum sp. M2.</title>
        <authorList>
            <person name="Park S.-J."/>
        </authorList>
    </citation>
    <scope>NUCLEOTIDE SEQUENCE [LARGE SCALE GENOMIC DNA]</scope>
    <source>
        <strain evidence="2 3">M2</strain>
    </source>
</reference>
<keyword evidence="1" id="KW-1133">Transmembrane helix</keyword>
<dbReference type="RefSeq" id="WP_163495114.1">
    <property type="nucleotide sequence ID" value="NZ_CP048711.1"/>
</dbReference>
<protein>
    <submittedName>
        <fullName evidence="2">Uncharacterized protein</fullName>
    </submittedName>
</protein>
<evidence type="ECO:0000256" key="1">
    <source>
        <dbReference type="SAM" id="Phobius"/>
    </source>
</evidence>
<organism evidence="2 3">
    <name type="scientific">Kineobactrum salinum</name>
    <dbReference type="NCBI Taxonomy" id="2708301"/>
    <lineage>
        <taxon>Bacteria</taxon>
        <taxon>Pseudomonadati</taxon>
        <taxon>Pseudomonadota</taxon>
        <taxon>Gammaproteobacteria</taxon>
        <taxon>Cellvibrionales</taxon>
        <taxon>Halieaceae</taxon>
        <taxon>Kineobactrum</taxon>
    </lineage>
</organism>
<sequence>MNLPDDIFLAIIDKLLIGVIMLIAAYWLNHRLETFKGALSFQTALAPERTAAYQMLWEKTEPLTPREVAELDVSTAKGSCFEDLRDWYYKNGNAMYLSLNAADLFLGGLKLLERTEASAEEIKDHFSSLRTQLKVDLGIYTKADAKVQIPRIS</sequence>
<keyword evidence="1" id="KW-0472">Membrane</keyword>
<evidence type="ECO:0000313" key="2">
    <source>
        <dbReference type="EMBL" id="QIB65715.1"/>
    </source>
</evidence>
<dbReference type="KEGG" id="kim:G3T16_10100"/>
<evidence type="ECO:0000313" key="3">
    <source>
        <dbReference type="Proteomes" id="UP000477680"/>
    </source>
</evidence>
<dbReference type="Proteomes" id="UP000477680">
    <property type="component" value="Chromosome"/>
</dbReference>
<dbReference type="EMBL" id="CP048711">
    <property type="protein sequence ID" value="QIB65715.1"/>
    <property type="molecule type" value="Genomic_DNA"/>
</dbReference>
<gene>
    <name evidence="2" type="ORF">G3T16_10100</name>
</gene>
<proteinExistence type="predicted"/>
<keyword evidence="3" id="KW-1185">Reference proteome</keyword>
<dbReference type="AlphaFoldDB" id="A0A6C0U5N6"/>
<accession>A0A6C0U5N6</accession>